<dbReference type="Pfam" id="PF02441">
    <property type="entry name" value="Flavoprotein"/>
    <property type="match status" value="1"/>
</dbReference>
<evidence type="ECO:0000256" key="3">
    <source>
        <dbReference type="HAMAP-Rule" id="MF_02225"/>
    </source>
</evidence>
<keyword evidence="3" id="KW-0479">Metal-binding</keyword>
<comment type="similarity">
    <text evidence="3 4">In the C-terminal section; belongs to the PPC synthetase family.</text>
</comment>
<dbReference type="PANTHER" id="PTHR14359">
    <property type="entry name" value="HOMO-OLIGOMERIC FLAVIN CONTAINING CYS DECARBOXYLASE FAMILY"/>
    <property type="match status" value="1"/>
</dbReference>
<feature type="active site" description="Proton donor" evidence="3">
    <location>
        <position position="158"/>
    </location>
</feature>
<feature type="binding site" evidence="3">
    <location>
        <position position="342"/>
    </location>
    <ligand>
        <name>CTP</name>
        <dbReference type="ChEBI" id="CHEBI:37563"/>
    </ligand>
</feature>
<gene>
    <name evidence="3 7" type="primary">coaBC</name>
    <name evidence="7" type="ORF">ERS852473_00317</name>
</gene>
<feature type="binding site" evidence="3">
    <location>
        <position position="324"/>
    </location>
    <ligand>
        <name>CTP</name>
        <dbReference type="ChEBI" id="CHEBI:37563"/>
    </ligand>
</feature>
<comment type="function">
    <text evidence="3">Catalyzes two sequential steps in the biosynthesis of coenzyme A. In the first step cysteine is conjugated to 4'-phosphopantothenate to form 4-phosphopantothenoylcysteine. In the second step the latter compound is decarboxylated to form 4'-phosphopantotheine.</text>
</comment>
<dbReference type="HAMAP" id="MF_02225">
    <property type="entry name" value="CoaBC"/>
    <property type="match status" value="1"/>
</dbReference>
<name>A0ABM9ULR1_SARVE</name>
<dbReference type="InterPro" id="IPR035929">
    <property type="entry name" value="CoaB-like_sf"/>
</dbReference>
<feature type="domain" description="DNA/pantothenate metabolism flavoprotein C-terminal" evidence="6">
    <location>
        <begin position="188"/>
        <end position="395"/>
    </location>
</feature>
<comment type="caution">
    <text evidence="3">Lacks conserved residue(s) required for the propagation of feature annotation.</text>
</comment>
<organism evidence="7 8">
    <name type="scientific">Sarcina ventriculi</name>
    <name type="common">Clostridium ventriculi</name>
    <dbReference type="NCBI Taxonomy" id="1267"/>
    <lineage>
        <taxon>Bacteria</taxon>
        <taxon>Bacillati</taxon>
        <taxon>Bacillota</taxon>
        <taxon>Clostridia</taxon>
        <taxon>Eubacteriales</taxon>
        <taxon>Clostridiaceae</taxon>
        <taxon>Sarcina</taxon>
    </lineage>
</organism>
<evidence type="ECO:0000256" key="1">
    <source>
        <dbReference type="ARBA" id="ARBA00022793"/>
    </source>
</evidence>
<sequence length="397" mass="43413">MIMNNKKVLLGVSGGIAVYKALDVISRLKKKGIEVKVIMTKSATEFVTPLSFQSLSENPVVIDMFDEPKAWEIQHISLAKWADLVVVVPATANIIGKVANGIADDMLSTTIMATKAEVIFCPAMNTNMYENKIVQKNMATLKDLGYGFINPASGRLACGDIGRGKLENTEIIAEKIIKKLSSKSRDFEGKNVLVTAGPTIVPIDPVRYLTNRSTGKMGYEIAKEARDRGANVTLISGPTSLDIPTGINFIKVNTNEEMLNAVLDNFNDSNIVVKSAAVADFNVKEYSKEKIKKTDSNLVIELERDKDILETLGKQKTNQIIVGFAAESSNVIENAKAKLKRKNIDYIVANDITSNDTGFASDDNKVTIISSLGDVISLDKMSKREVAKNIFDMIKGR</sequence>
<protein>
    <recommendedName>
        <fullName evidence="3">Coenzyme A biosynthesis bifunctional protein CoaBC</fullName>
    </recommendedName>
    <alternativeName>
        <fullName evidence="3">DNA/pantothenate metabolism flavoprotein</fullName>
    </alternativeName>
    <alternativeName>
        <fullName evidence="3">Phosphopantothenoylcysteine synthetase/decarboxylase</fullName>
        <shortName evidence="3">PPCS-PPCDC</shortName>
    </alternativeName>
    <domain>
        <recommendedName>
            <fullName evidence="3">Phosphopantothenoylcysteine decarboxylase</fullName>
            <shortName evidence="3">PPC decarboxylase</shortName>
            <shortName evidence="3">PPC-DC</shortName>
            <ecNumber evidence="3">4.1.1.36</ecNumber>
        </recommendedName>
        <alternativeName>
            <fullName evidence="3">CoaC</fullName>
        </alternativeName>
    </domain>
    <domain>
        <recommendedName>
            <fullName evidence="3">Phosphopantothenate--cysteine ligase</fullName>
            <ecNumber evidence="3">6.3.2.5</ecNumber>
        </recommendedName>
        <alternativeName>
            <fullName evidence="3">CoaB</fullName>
        </alternativeName>
        <alternativeName>
            <fullName evidence="3">Phosphopantothenoylcysteine synthetase</fullName>
            <shortName evidence="3">PPC synthetase</shortName>
            <shortName evidence="3">PPC-S</shortName>
        </alternativeName>
    </domain>
</protein>
<comment type="cofactor">
    <cofactor evidence="3">
        <name>FMN</name>
        <dbReference type="ChEBI" id="CHEBI:58210"/>
    </cofactor>
    <text evidence="3">Binds 1 FMN per subunit.</text>
</comment>
<dbReference type="InterPro" id="IPR003382">
    <property type="entry name" value="Flavoprotein"/>
</dbReference>
<feature type="region of interest" description="Phosphopantothenate--cysteine ligase" evidence="3">
    <location>
        <begin position="192"/>
        <end position="397"/>
    </location>
</feature>
<comment type="catalytic activity">
    <reaction evidence="3 4">
        <text>N-[(R)-4-phosphopantothenoyl]-L-cysteine + H(+) = (R)-4'-phosphopantetheine + CO2</text>
        <dbReference type="Rhea" id="RHEA:16793"/>
        <dbReference type="ChEBI" id="CHEBI:15378"/>
        <dbReference type="ChEBI" id="CHEBI:16526"/>
        <dbReference type="ChEBI" id="CHEBI:59458"/>
        <dbReference type="ChEBI" id="CHEBI:61723"/>
        <dbReference type="EC" id="4.1.1.36"/>
    </reaction>
</comment>
<dbReference type="Pfam" id="PF04127">
    <property type="entry name" value="DFP"/>
    <property type="match status" value="1"/>
</dbReference>
<comment type="similarity">
    <text evidence="3 4">In the N-terminal section; belongs to the HFCD (homo-oligomeric flavin containing Cys decarboxylase) superfamily.</text>
</comment>
<dbReference type="InterPro" id="IPR007085">
    <property type="entry name" value="DNA/pantothenate-metab_flavo_C"/>
</dbReference>
<reference evidence="7 8" key="1">
    <citation type="submission" date="2015-09" db="EMBL/GenBank/DDBJ databases">
        <authorList>
            <consortium name="Pathogen Informatics"/>
        </authorList>
    </citation>
    <scope>NUCLEOTIDE SEQUENCE [LARGE SCALE GENOMIC DNA]</scope>
    <source>
        <strain evidence="7 8">2789STDY5834858</strain>
    </source>
</reference>
<dbReference type="SUPFAM" id="SSF52507">
    <property type="entry name" value="Homo-oligomeric flavin-containing Cys decarboxylases, HFCD"/>
    <property type="match status" value="1"/>
</dbReference>
<evidence type="ECO:0000256" key="4">
    <source>
        <dbReference type="RuleBase" id="RU364078"/>
    </source>
</evidence>
<keyword evidence="3 4" id="KW-0436">Ligase</keyword>
<evidence type="ECO:0000259" key="6">
    <source>
        <dbReference type="Pfam" id="PF04127"/>
    </source>
</evidence>
<dbReference type="NCBIfam" id="TIGR00521">
    <property type="entry name" value="coaBC_dfp"/>
    <property type="match status" value="1"/>
</dbReference>
<comment type="caution">
    <text evidence="7">The sequence shown here is derived from an EMBL/GenBank/DDBJ whole genome shotgun (WGS) entry which is preliminary data.</text>
</comment>
<evidence type="ECO:0000256" key="2">
    <source>
        <dbReference type="ARBA" id="ARBA00023239"/>
    </source>
</evidence>
<keyword evidence="3" id="KW-0460">Magnesium</keyword>
<keyword evidence="3 4" id="KW-0288">FMN</keyword>
<dbReference type="SUPFAM" id="SSF102645">
    <property type="entry name" value="CoaB-like"/>
    <property type="match status" value="1"/>
</dbReference>
<comment type="function">
    <text evidence="4">Catalyzes two steps in the biosynthesis of coenzyme A. In the first step cysteine is conjugated to 4'-phosphopantothenate to form 4-phosphopantothenoylcysteine, in the latter compound is decarboxylated to form 4'-phosphopantotheine.</text>
</comment>
<feature type="binding site" evidence="3">
    <location>
        <position position="280"/>
    </location>
    <ligand>
        <name>CTP</name>
        <dbReference type="ChEBI" id="CHEBI:37563"/>
    </ligand>
</feature>
<evidence type="ECO:0000313" key="7">
    <source>
        <dbReference type="EMBL" id="CUN49172.1"/>
    </source>
</evidence>
<proteinExistence type="inferred from homology"/>
<feature type="binding site" evidence="3">
    <location>
        <position position="338"/>
    </location>
    <ligand>
        <name>CTP</name>
        <dbReference type="ChEBI" id="CHEBI:37563"/>
    </ligand>
</feature>
<feature type="region of interest" description="Phosphopantothenoylcysteine decarboxylase" evidence="3">
    <location>
        <begin position="1"/>
        <end position="191"/>
    </location>
</feature>
<feature type="domain" description="Flavoprotein" evidence="5">
    <location>
        <begin position="6"/>
        <end position="179"/>
    </location>
</feature>
<keyword evidence="8" id="KW-1185">Reference proteome</keyword>
<comment type="catalytic activity">
    <reaction evidence="3 4">
        <text>(R)-4'-phosphopantothenate + L-cysteine + CTP = N-[(R)-4-phosphopantothenoyl]-L-cysteine + CMP + diphosphate + H(+)</text>
        <dbReference type="Rhea" id="RHEA:19397"/>
        <dbReference type="ChEBI" id="CHEBI:10986"/>
        <dbReference type="ChEBI" id="CHEBI:15378"/>
        <dbReference type="ChEBI" id="CHEBI:33019"/>
        <dbReference type="ChEBI" id="CHEBI:35235"/>
        <dbReference type="ChEBI" id="CHEBI:37563"/>
        <dbReference type="ChEBI" id="CHEBI:59458"/>
        <dbReference type="ChEBI" id="CHEBI:60377"/>
        <dbReference type="EC" id="6.3.2.5"/>
    </reaction>
</comment>
<feature type="binding site" evidence="3">
    <location>
        <position position="290"/>
    </location>
    <ligand>
        <name>CTP</name>
        <dbReference type="ChEBI" id="CHEBI:37563"/>
    </ligand>
</feature>
<dbReference type="EC" id="6.3.2.5" evidence="3"/>
<evidence type="ECO:0000259" key="5">
    <source>
        <dbReference type="Pfam" id="PF02441"/>
    </source>
</evidence>
<dbReference type="PANTHER" id="PTHR14359:SF6">
    <property type="entry name" value="PHOSPHOPANTOTHENOYLCYSTEINE DECARBOXYLASE"/>
    <property type="match status" value="1"/>
</dbReference>
<comment type="cofactor">
    <cofactor evidence="3">
        <name>Mg(2+)</name>
        <dbReference type="ChEBI" id="CHEBI:18420"/>
    </cofactor>
</comment>
<dbReference type="InterPro" id="IPR005252">
    <property type="entry name" value="CoaBC"/>
</dbReference>
<accession>A0ABM9ULR1</accession>
<keyword evidence="2 3" id="KW-0456">Lyase</keyword>
<keyword evidence="3 4" id="KW-0285">Flavoprotein</keyword>
<keyword evidence="3" id="KW-0511">Multifunctional enzyme</keyword>
<dbReference type="EMBL" id="CYZR01000001">
    <property type="protein sequence ID" value="CUN49172.1"/>
    <property type="molecule type" value="Genomic_DNA"/>
</dbReference>
<dbReference type="Gene3D" id="3.40.50.10300">
    <property type="entry name" value="CoaB-like"/>
    <property type="match status" value="1"/>
</dbReference>
<comment type="pathway">
    <text evidence="3 4">Cofactor biosynthesis; coenzyme A biosynthesis; CoA from (R)-pantothenate: step 2/5.</text>
</comment>
<dbReference type="Gene3D" id="3.40.50.1950">
    <property type="entry name" value="Flavin prenyltransferase-like"/>
    <property type="match status" value="1"/>
</dbReference>
<comment type="pathway">
    <text evidence="3 4">Cofactor biosynthesis; coenzyme A biosynthesis; CoA from (R)-pantothenate: step 3/5.</text>
</comment>
<evidence type="ECO:0000313" key="8">
    <source>
        <dbReference type="Proteomes" id="UP000095488"/>
    </source>
</evidence>
<dbReference type="InterPro" id="IPR036551">
    <property type="entry name" value="Flavin_trans-like"/>
</dbReference>
<dbReference type="Proteomes" id="UP000095488">
    <property type="component" value="Unassembled WGS sequence"/>
</dbReference>
<keyword evidence="1 3" id="KW-0210">Decarboxylase</keyword>
<dbReference type="EC" id="4.1.1.36" evidence="3"/>